<proteinExistence type="predicted"/>
<dbReference type="InterPro" id="IPR058353">
    <property type="entry name" value="DUF8040"/>
</dbReference>
<name>A0A9I9DA82_CUCME</name>
<dbReference type="PANTHER" id="PTHR46250:SF18">
    <property type="entry name" value="MYB_SANT-LIKE DOMAIN-CONTAINING PROTEIN"/>
    <property type="match status" value="1"/>
</dbReference>
<feature type="domain" description="DUF8040" evidence="2">
    <location>
        <begin position="6"/>
        <end position="84"/>
    </location>
</feature>
<reference evidence="3" key="1">
    <citation type="submission" date="2023-03" db="UniProtKB">
        <authorList>
            <consortium name="EnsemblPlants"/>
        </authorList>
    </citation>
    <scope>IDENTIFICATION</scope>
</reference>
<evidence type="ECO:0000313" key="3">
    <source>
        <dbReference type="EnsemblPlants" id="MELO3C015092.2.1"/>
    </source>
</evidence>
<feature type="region of interest" description="Disordered" evidence="1">
    <location>
        <begin position="326"/>
        <end position="346"/>
    </location>
</feature>
<sequence>MIHESDLVCRQSTCMDKRTFAILCHLLRIFVSHSSTKIVDVEEMVVMFLYVLAHDMNNRVIQRKFVQSGETVSRHFSLMLLAVVRLHDKLIKKLVPVTNHLHKSTMEVFRGIGRDVDKGERAHNRLSYSSKFVHSPRCACTTKRTASAKGEITNGEDIDNIDEGDSTYAMTTYGKLVSCPQTCRDKGGGRHSSRVFSGVGIRQRMKVRQRPSCSEFKWKDEAKCIITEKELFDNWVKFELLMFFMQSHPAAKGLLNKLFSYYDELAYVFRRDRATGQFAETFVDIESNELAGYEGFDMSDENDMEFPFMYSQRIVMSQDDVRASRPYSVSDSRTGSSGSKQKRESQWEGEIEMIHMALECANDQLRTIVEWSARALANDTTVH</sequence>
<dbReference type="EnsemblPlants" id="MELO3C015092.2.1">
    <property type="protein sequence ID" value="MELO3C015092.2.1"/>
    <property type="gene ID" value="MELO3C015092.2"/>
</dbReference>
<evidence type="ECO:0000259" key="2">
    <source>
        <dbReference type="Pfam" id="PF26138"/>
    </source>
</evidence>
<accession>A0A9I9DA82</accession>
<organism evidence="3">
    <name type="scientific">Cucumis melo</name>
    <name type="common">Muskmelon</name>
    <dbReference type="NCBI Taxonomy" id="3656"/>
    <lineage>
        <taxon>Eukaryota</taxon>
        <taxon>Viridiplantae</taxon>
        <taxon>Streptophyta</taxon>
        <taxon>Embryophyta</taxon>
        <taxon>Tracheophyta</taxon>
        <taxon>Spermatophyta</taxon>
        <taxon>Magnoliopsida</taxon>
        <taxon>eudicotyledons</taxon>
        <taxon>Gunneridae</taxon>
        <taxon>Pentapetalae</taxon>
        <taxon>rosids</taxon>
        <taxon>fabids</taxon>
        <taxon>Cucurbitales</taxon>
        <taxon>Cucurbitaceae</taxon>
        <taxon>Benincaseae</taxon>
        <taxon>Cucumis</taxon>
    </lineage>
</organism>
<dbReference type="Gramene" id="MELO3C015092.2.1">
    <property type="protein sequence ID" value="MELO3C015092.2.1"/>
    <property type="gene ID" value="MELO3C015092.2"/>
</dbReference>
<protein>
    <recommendedName>
        <fullName evidence="2">DUF8040 domain-containing protein</fullName>
    </recommendedName>
</protein>
<dbReference type="PANTHER" id="PTHR46250">
    <property type="entry name" value="MYB/SANT-LIKE DNA-BINDING DOMAIN PROTEIN-RELATED"/>
    <property type="match status" value="1"/>
</dbReference>
<dbReference type="AlphaFoldDB" id="A0A9I9DA82"/>
<dbReference type="Pfam" id="PF26138">
    <property type="entry name" value="DUF8040"/>
    <property type="match status" value="1"/>
</dbReference>
<feature type="compositionally biased region" description="Low complexity" evidence="1">
    <location>
        <begin position="328"/>
        <end position="339"/>
    </location>
</feature>
<evidence type="ECO:0000256" key="1">
    <source>
        <dbReference type="SAM" id="MobiDB-lite"/>
    </source>
</evidence>